<dbReference type="SUPFAM" id="SSF54236">
    <property type="entry name" value="Ubiquitin-like"/>
    <property type="match status" value="1"/>
</dbReference>
<evidence type="ECO:0000256" key="3">
    <source>
        <dbReference type="ARBA" id="ARBA00022670"/>
    </source>
</evidence>
<proteinExistence type="predicted"/>
<dbReference type="Gene3D" id="3.10.20.90">
    <property type="entry name" value="Phosphatidylinositol 3-kinase Catalytic Subunit, Chain A, domain 1"/>
    <property type="match status" value="1"/>
</dbReference>
<feature type="domain" description="USP" evidence="7">
    <location>
        <begin position="114"/>
        <end position="456"/>
    </location>
</feature>
<dbReference type="EMBL" id="ALBS01000171">
    <property type="protein sequence ID" value="EJT49423.1"/>
    <property type="molecule type" value="Genomic_DNA"/>
</dbReference>
<keyword evidence="5 8" id="KW-0378">Hydrolase</keyword>
<dbReference type="KEGG" id="tasa:A1Q1_01445"/>
<evidence type="ECO:0000256" key="6">
    <source>
        <dbReference type="ARBA" id="ARBA00022807"/>
    </source>
</evidence>
<gene>
    <name evidence="8" type="ORF">A1Q1_01445</name>
</gene>
<dbReference type="RefSeq" id="XP_014179959.1">
    <property type="nucleotide sequence ID" value="XM_014324484.1"/>
</dbReference>
<dbReference type="SUPFAM" id="SSF54001">
    <property type="entry name" value="Cysteine proteinases"/>
    <property type="match status" value="1"/>
</dbReference>
<evidence type="ECO:0000256" key="5">
    <source>
        <dbReference type="ARBA" id="ARBA00022801"/>
    </source>
</evidence>
<dbReference type="PANTHER" id="PTHR43982">
    <property type="entry name" value="UBIQUITIN CARBOXYL-TERMINAL HYDROLASE"/>
    <property type="match status" value="1"/>
</dbReference>
<keyword evidence="6" id="KW-0788">Thiol protease</keyword>
<protein>
    <recommendedName>
        <fullName evidence="2">ubiquitinyl hydrolase 1</fullName>
        <ecNumber evidence="2">3.4.19.12</ecNumber>
    </recommendedName>
</protein>
<dbReference type="GO" id="GO:0043161">
    <property type="term" value="P:proteasome-mediated ubiquitin-dependent protein catabolic process"/>
    <property type="evidence" value="ECO:0007669"/>
    <property type="project" value="InterPro"/>
</dbReference>
<comment type="catalytic activity">
    <reaction evidence="1">
        <text>Thiol-dependent hydrolysis of ester, thioester, amide, peptide and isopeptide bonds formed by the C-terminal Gly of ubiquitin (a 76-residue protein attached to proteins as an intracellular targeting signal).</text>
        <dbReference type="EC" id="3.4.19.12"/>
    </reaction>
</comment>
<dbReference type="EC" id="3.4.19.12" evidence="2"/>
<dbReference type="InterPro" id="IPR038765">
    <property type="entry name" value="Papain-like_cys_pep_sf"/>
</dbReference>
<evidence type="ECO:0000256" key="4">
    <source>
        <dbReference type="ARBA" id="ARBA00022786"/>
    </source>
</evidence>
<accession>J5QW74</accession>
<dbReference type="AlphaFoldDB" id="J5QW74"/>
<dbReference type="InterPro" id="IPR001394">
    <property type="entry name" value="Peptidase_C19_UCH"/>
</dbReference>
<dbReference type="GO" id="GO:0061136">
    <property type="term" value="P:regulation of proteasomal protein catabolic process"/>
    <property type="evidence" value="ECO:0007669"/>
    <property type="project" value="TreeGrafter"/>
</dbReference>
<dbReference type="GeneID" id="25984959"/>
<dbReference type="OrthoDB" id="333239at2759"/>
<dbReference type="PROSITE" id="PS50235">
    <property type="entry name" value="USP_3"/>
    <property type="match status" value="1"/>
</dbReference>
<sequence>MPPTRTPDTMNVTIKHGGKTYPVDVDVTAPVPAFKDSIYKVTGVPAGHAEGYPQGATTCGGGELTNKDDADLSKMGLKPVIGNAGPLPEAPKEQIVFVEDMDDSELAMATRSPPGLINLGNTCYLNSTLQALRTIPQLQTTLESATPPAGPEGRLTTSMKNLFNGMNSTTDAVPPAGLITALRTLAPQFAEQDHGHYAQQDADEAWTALISALRACLPGSTPNGSFIDEWMAIQLTKKMSCPEAPEEPASFSTEKVLKLECNITINTNFLMSGIRDSLDQQVEKNSPTLNRTVPYNVESRMSRLPQYLAIHMVRFYWRRDIQKKAKIMRKVKYPLQLDVTDIMTEELREKVLPINTAVKNILKVRDDRAKIAKRGLGKKKAADEDEKTEDQIRAEEHAEVEKLVKESGVEADVGSNPTAMYELCDDKVSIVPASKIQSMDGGGEDSVAYILLYRRAMAEDTAVGQNVEFSDTSMQIRERRRLEQSRQ</sequence>
<keyword evidence="4" id="KW-0833">Ubl conjugation pathway</keyword>
<dbReference type="Gene3D" id="3.90.70.10">
    <property type="entry name" value="Cysteine proteinases"/>
    <property type="match status" value="1"/>
</dbReference>
<dbReference type="InterPro" id="IPR028889">
    <property type="entry name" value="USP"/>
</dbReference>
<name>J5QW74_TRIAS</name>
<keyword evidence="3" id="KW-0645">Protease</keyword>
<evidence type="ECO:0000259" key="7">
    <source>
        <dbReference type="PROSITE" id="PS50235"/>
    </source>
</evidence>
<dbReference type="Pfam" id="PF00443">
    <property type="entry name" value="UCH"/>
    <property type="match status" value="1"/>
</dbReference>
<dbReference type="VEuPathDB" id="FungiDB:A1Q1_01445"/>
<dbReference type="GO" id="GO:0070628">
    <property type="term" value="F:proteasome binding"/>
    <property type="evidence" value="ECO:0007669"/>
    <property type="project" value="TreeGrafter"/>
</dbReference>
<dbReference type="InterPro" id="IPR044635">
    <property type="entry name" value="UBP14-like"/>
</dbReference>
<dbReference type="HOGENOM" id="CLU_017549_2_1_1"/>
<dbReference type="PROSITE" id="PS00972">
    <property type="entry name" value="USP_1"/>
    <property type="match status" value="1"/>
</dbReference>
<dbReference type="GO" id="GO:0004843">
    <property type="term" value="F:cysteine-type deubiquitinase activity"/>
    <property type="evidence" value="ECO:0007669"/>
    <property type="project" value="UniProtKB-EC"/>
</dbReference>
<dbReference type="Proteomes" id="UP000002748">
    <property type="component" value="Unassembled WGS sequence"/>
</dbReference>
<evidence type="ECO:0000256" key="1">
    <source>
        <dbReference type="ARBA" id="ARBA00000707"/>
    </source>
</evidence>
<evidence type="ECO:0000313" key="8">
    <source>
        <dbReference type="EMBL" id="EJT49423.1"/>
    </source>
</evidence>
<organism evidence="8 9">
    <name type="scientific">Trichosporon asahii var. asahii (strain ATCC 90039 / CBS 2479 / JCM 2466 / KCTC 7840 / NBRC 103889/ NCYC 2677 / UAMH 7654)</name>
    <name type="common">Yeast</name>
    <dbReference type="NCBI Taxonomy" id="1186058"/>
    <lineage>
        <taxon>Eukaryota</taxon>
        <taxon>Fungi</taxon>
        <taxon>Dikarya</taxon>
        <taxon>Basidiomycota</taxon>
        <taxon>Agaricomycotina</taxon>
        <taxon>Tremellomycetes</taxon>
        <taxon>Trichosporonales</taxon>
        <taxon>Trichosporonaceae</taxon>
        <taxon>Trichosporon</taxon>
    </lineage>
</organism>
<evidence type="ECO:0000256" key="2">
    <source>
        <dbReference type="ARBA" id="ARBA00012759"/>
    </source>
</evidence>
<dbReference type="PANTHER" id="PTHR43982:SF1">
    <property type="entry name" value="UBIQUITIN CARBOXYL-TERMINAL HYDROLASE 14"/>
    <property type="match status" value="1"/>
</dbReference>
<dbReference type="InterPro" id="IPR018200">
    <property type="entry name" value="USP_CS"/>
</dbReference>
<comment type="caution">
    <text evidence="8">The sequence shown here is derived from an EMBL/GenBank/DDBJ whole genome shotgun (WGS) entry which is preliminary data.</text>
</comment>
<dbReference type="InterPro" id="IPR029071">
    <property type="entry name" value="Ubiquitin-like_domsf"/>
</dbReference>
<dbReference type="GO" id="GO:0016579">
    <property type="term" value="P:protein deubiquitination"/>
    <property type="evidence" value="ECO:0007669"/>
    <property type="project" value="InterPro"/>
</dbReference>
<evidence type="ECO:0000313" key="9">
    <source>
        <dbReference type="Proteomes" id="UP000002748"/>
    </source>
</evidence>
<reference evidence="8 9" key="1">
    <citation type="journal article" date="2012" name="Eukaryot. Cell">
        <title>Draft genome sequence of CBS 2479, the standard type strain of Trichosporon asahii.</title>
        <authorList>
            <person name="Yang R.Y."/>
            <person name="Li H.T."/>
            <person name="Zhu H."/>
            <person name="Zhou G.P."/>
            <person name="Wang M."/>
            <person name="Wang L."/>
        </authorList>
    </citation>
    <scope>NUCLEOTIDE SEQUENCE [LARGE SCALE GENOMIC DNA]</scope>
    <source>
        <strain evidence="9">ATCC 90039 / CBS 2479 / JCM 2466 / KCTC 7840 / NCYC 2677 / UAMH 7654</strain>
    </source>
</reference>